<evidence type="ECO:0000313" key="2">
    <source>
        <dbReference type="Proteomes" id="UP000805193"/>
    </source>
</evidence>
<sequence>MEFGPILNRDTARSHSGLVGEQDSLRHLQALVVSRITYGPPYLGLRKSEKDINGLFRKTYKLALGLPPATSTERVMQLGVYNLWEEMVEAHKTSQLEEGGHFSSTMYGFRPHLSTQDVLLQLKEEVIDNLSSRSKSIILALDVKGAFDNVSHGAVRRSLQGTG</sequence>
<gene>
    <name evidence="1" type="ORF">HPB47_026458</name>
</gene>
<proteinExistence type="predicted"/>
<accession>A0AC60Q133</accession>
<dbReference type="Proteomes" id="UP000805193">
    <property type="component" value="Unassembled WGS sequence"/>
</dbReference>
<dbReference type="EMBL" id="JABSTQ010009719">
    <property type="protein sequence ID" value="KAG0426431.1"/>
    <property type="molecule type" value="Genomic_DNA"/>
</dbReference>
<keyword evidence="2" id="KW-1185">Reference proteome</keyword>
<name>A0AC60Q133_IXOPE</name>
<evidence type="ECO:0000313" key="1">
    <source>
        <dbReference type="EMBL" id="KAG0426431.1"/>
    </source>
</evidence>
<protein>
    <submittedName>
        <fullName evidence="1">Uncharacterized protein</fullName>
    </submittedName>
</protein>
<comment type="caution">
    <text evidence="1">The sequence shown here is derived from an EMBL/GenBank/DDBJ whole genome shotgun (WGS) entry which is preliminary data.</text>
</comment>
<organism evidence="1 2">
    <name type="scientific">Ixodes persulcatus</name>
    <name type="common">Taiga tick</name>
    <dbReference type="NCBI Taxonomy" id="34615"/>
    <lineage>
        <taxon>Eukaryota</taxon>
        <taxon>Metazoa</taxon>
        <taxon>Ecdysozoa</taxon>
        <taxon>Arthropoda</taxon>
        <taxon>Chelicerata</taxon>
        <taxon>Arachnida</taxon>
        <taxon>Acari</taxon>
        <taxon>Parasitiformes</taxon>
        <taxon>Ixodida</taxon>
        <taxon>Ixodoidea</taxon>
        <taxon>Ixodidae</taxon>
        <taxon>Ixodinae</taxon>
        <taxon>Ixodes</taxon>
    </lineage>
</organism>
<reference evidence="1 2" key="1">
    <citation type="journal article" date="2020" name="Cell">
        <title>Large-Scale Comparative Analyses of Tick Genomes Elucidate Their Genetic Diversity and Vector Capacities.</title>
        <authorList>
            <consortium name="Tick Genome and Microbiome Consortium (TIGMIC)"/>
            <person name="Jia N."/>
            <person name="Wang J."/>
            <person name="Shi W."/>
            <person name="Du L."/>
            <person name="Sun Y."/>
            <person name="Zhan W."/>
            <person name="Jiang J.F."/>
            <person name="Wang Q."/>
            <person name="Zhang B."/>
            <person name="Ji P."/>
            <person name="Bell-Sakyi L."/>
            <person name="Cui X.M."/>
            <person name="Yuan T.T."/>
            <person name="Jiang B.G."/>
            <person name="Yang W.F."/>
            <person name="Lam T.T."/>
            <person name="Chang Q.C."/>
            <person name="Ding S.J."/>
            <person name="Wang X.J."/>
            <person name="Zhu J.G."/>
            <person name="Ruan X.D."/>
            <person name="Zhao L."/>
            <person name="Wei J.T."/>
            <person name="Ye R.Z."/>
            <person name="Que T.C."/>
            <person name="Du C.H."/>
            <person name="Zhou Y.H."/>
            <person name="Cheng J.X."/>
            <person name="Dai P.F."/>
            <person name="Guo W.B."/>
            <person name="Han X.H."/>
            <person name="Huang E.J."/>
            <person name="Li L.F."/>
            <person name="Wei W."/>
            <person name="Gao Y.C."/>
            <person name="Liu J.Z."/>
            <person name="Shao H.Z."/>
            <person name="Wang X."/>
            <person name="Wang C.C."/>
            <person name="Yang T.C."/>
            <person name="Huo Q.B."/>
            <person name="Li W."/>
            <person name="Chen H.Y."/>
            <person name="Chen S.E."/>
            <person name="Zhou L.G."/>
            <person name="Ni X.B."/>
            <person name="Tian J.H."/>
            <person name="Sheng Y."/>
            <person name="Liu T."/>
            <person name="Pan Y.S."/>
            <person name="Xia L.Y."/>
            <person name="Li J."/>
            <person name="Zhao F."/>
            <person name="Cao W.C."/>
        </authorList>
    </citation>
    <scope>NUCLEOTIDE SEQUENCE [LARGE SCALE GENOMIC DNA]</scope>
    <source>
        <strain evidence="1">Iper-2018</strain>
    </source>
</reference>